<dbReference type="GO" id="GO:0016020">
    <property type="term" value="C:membrane"/>
    <property type="evidence" value="ECO:0007669"/>
    <property type="project" value="UniProtKB-SubCell"/>
</dbReference>
<dbReference type="Gene3D" id="1.20.1250.20">
    <property type="entry name" value="MFS general substrate transporter like domains"/>
    <property type="match status" value="1"/>
</dbReference>
<proteinExistence type="inferred from homology"/>
<comment type="subcellular location">
    <subcellularLocation>
        <location evidence="1">Membrane</location>
        <topology evidence="1">Multi-pass membrane protein</topology>
    </subcellularLocation>
</comment>
<reference evidence="7 8" key="1">
    <citation type="submission" date="2015-01" db="EMBL/GenBank/DDBJ databases">
        <title>Genome of allotetraploid Gossypium barbadense reveals genomic plasticity and fiber elongation in cotton evolution.</title>
        <authorList>
            <person name="Chen X."/>
            <person name="Liu X."/>
            <person name="Zhao B."/>
            <person name="Zheng H."/>
            <person name="Hu Y."/>
            <person name="Lu G."/>
            <person name="Yang C."/>
            <person name="Chen J."/>
            <person name="Shan C."/>
            <person name="Zhang L."/>
            <person name="Zhou Y."/>
            <person name="Wang L."/>
            <person name="Guo W."/>
            <person name="Bai Y."/>
            <person name="Ruan J."/>
            <person name="Shangguan X."/>
            <person name="Mao Y."/>
            <person name="Jiang J."/>
            <person name="Zhu Y."/>
            <person name="Lei J."/>
            <person name="Kang H."/>
            <person name="Chen S."/>
            <person name="He X."/>
            <person name="Wang R."/>
            <person name="Wang Y."/>
            <person name="Chen J."/>
            <person name="Wang L."/>
            <person name="Yu S."/>
            <person name="Wang B."/>
            <person name="Wei J."/>
            <person name="Song S."/>
            <person name="Lu X."/>
            <person name="Gao Z."/>
            <person name="Gu W."/>
            <person name="Deng X."/>
            <person name="Ma D."/>
            <person name="Wang S."/>
            <person name="Liang W."/>
            <person name="Fang L."/>
            <person name="Cai C."/>
            <person name="Zhu X."/>
            <person name="Zhou B."/>
            <person name="Zhang Y."/>
            <person name="Chen Z."/>
            <person name="Xu S."/>
            <person name="Zhu R."/>
            <person name="Wang S."/>
            <person name="Zhang T."/>
            <person name="Zhao G."/>
        </authorList>
    </citation>
    <scope>NUCLEOTIDE SEQUENCE [LARGE SCALE GENOMIC DNA]</scope>
    <source>
        <strain evidence="8">cv. Xinhai21</strain>
        <tissue evidence="7">Leaf</tissue>
    </source>
</reference>
<organism evidence="7 8">
    <name type="scientific">Gossypium barbadense</name>
    <name type="common">Sea Island cotton</name>
    <name type="synonym">Hibiscus barbadensis</name>
    <dbReference type="NCBI Taxonomy" id="3634"/>
    <lineage>
        <taxon>Eukaryota</taxon>
        <taxon>Viridiplantae</taxon>
        <taxon>Streptophyta</taxon>
        <taxon>Embryophyta</taxon>
        <taxon>Tracheophyta</taxon>
        <taxon>Spermatophyta</taxon>
        <taxon>Magnoliopsida</taxon>
        <taxon>eudicotyledons</taxon>
        <taxon>Gunneridae</taxon>
        <taxon>Pentapetalae</taxon>
        <taxon>rosids</taxon>
        <taxon>malvids</taxon>
        <taxon>Malvales</taxon>
        <taxon>Malvaceae</taxon>
        <taxon>Malvoideae</taxon>
        <taxon>Gossypium</taxon>
    </lineage>
</organism>
<dbReference type="EMBL" id="KZ665362">
    <property type="protein sequence ID" value="PPS00100.1"/>
    <property type="molecule type" value="Genomic_DNA"/>
</dbReference>
<dbReference type="Pfam" id="PF00854">
    <property type="entry name" value="PTR2"/>
    <property type="match status" value="1"/>
</dbReference>
<dbReference type="InterPro" id="IPR036259">
    <property type="entry name" value="MFS_trans_sf"/>
</dbReference>
<evidence type="ECO:0000313" key="7">
    <source>
        <dbReference type="EMBL" id="PPS00100.1"/>
    </source>
</evidence>
<gene>
    <name evidence="7" type="ORF">GOBAR_AA20558</name>
</gene>
<dbReference type="Proteomes" id="UP000239757">
    <property type="component" value="Unassembled WGS sequence"/>
</dbReference>
<sequence length="316" mass="34769">MADCLANTELQLCFDVCYCHCSNKDIASDGSASNPWSLCAVEQVEELKALIKVLPLWSTGIIMSINLSQNSFPVLQASSMDRHLTTKFQIPAGSYGMFNIISLALWVILYDRAILPMASKLKGKPVRFSVKLRMGIGLFLTCLAMAVSAIVENARRRKAIREGFLNNPHEVLNMSALWLVPQFCLNGLAEAFTAIGQTEFFYSELPKSMSSIAAALFGLGLVVANLLASVVVSIIDDITSRGGKESWVSSNINKGRIDSYYWVLTILSVINLLYYFVCAWAYGPCGDQPTKLTRARNGLRKEELANLGTKEMKGKA</sequence>
<dbReference type="InterPro" id="IPR000109">
    <property type="entry name" value="POT_fam"/>
</dbReference>
<dbReference type="PANTHER" id="PTHR11654">
    <property type="entry name" value="OLIGOPEPTIDE TRANSPORTER-RELATED"/>
    <property type="match status" value="1"/>
</dbReference>
<feature type="transmembrane region" description="Helical" evidence="6">
    <location>
        <begin position="92"/>
        <end position="110"/>
    </location>
</feature>
<evidence type="ECO:0000256" key="2">
    <source>
        <dbReference type="ARBA" id="ARBA00005982"/>
    </source>
</evidence>
<dbReference type="AlphaFoldDB" id="A0A2P5X9U4"/>
<evidence type="ECO:0000256" key="5">
    <source>
        <dbReference type="ARBA" id="ARBA00023136"/>
    </source>
</evidence>
<keyword evidence="5 6" id="KW-0472">Membrane</keyword>
<dbReference type="SUPFAM" id="SSF103473">
    <property type="entry name" value="MFS general substrate transporter"/>
    <property type="match status" value="1"/>
</dbReference>
<dbReference type="GO" id="GO:0022857">
    <property type="term" value="F:transmembrane transporter activity"/>
    <property type="evidence" value="ECO:0007669"/>
    <property type="project" value="InterPro"/>
</dbReference>
<evidence type="ECO:0008006" key="9">
    <source>
        <dbReference type="Google" id="ProtNLM"/>
    </source>
</evidence>
<comment type="similarity">
    <text evidence="2">Belongs to the major facilitator superfamily. Proton-dependent oligopeptide transporter (POT/PTR) (TC 2.A.17) family.</text>
</comment>
<evidence type="ECO:0000256" key="3">
    <source>
        <dbReference type="ARBA" id="ARBA00022692"/>
    </source>
</evidence>
<accession>A0A2P5X9U4</accession>
<evidence type="ECO:0000256" key="4">
    <source>
        <dbReference type="ARBA" id="ARBA00022989"/>
    </source>
</evidence>
<feature type="transmembrane region" description="Helical" evidence="6">
    <location>
        <begin position="171"/>
        <end position="192"/>
    </location>
</feature>
<feature type="transmembrane region" description="Helical" evidence="6">
    <location>
        <begin position="130"/>
        <end position="151"/>
    </location>
</feature>
<feature type="transmembrane region" description="Helical" evidence="6">
    <location>
        <begin position="212"/>
        <end position="235"/>
    </location>
</feature>
<evidence type="ECO:0000256" key="1">
    <source>
        <dbReference type="ARBA" id="ARBA00004141"/>
    </source>
</evidence>
<feature type="transmembrane region" description="Helical" evidence="6">
    <location>
        <begin position="260"/>
        <end position="282"/>
    </location>
</feature>
<evidence type="ECO:0000313" key="8">
    <source>
        <dbReference type="Proteomes" id="UP000239757"/>
    </source>
</evidence>
<protein>
    <recommendedName>
        <fullName evidence="9">Protein NRT1/ PTR FAMILY 1.2-like</fullName>
    </recommendedName>
</protein>
<keyword evidence="3 6" id="KW-0812">Transmembrane</keyword>
<dbReference type="OrthoDB" id="976917at2759"/>
<name>A0A2P5X9U4_GOSBA</name>
<keyword evidence="4 6" id="KW-1133">Transmembrane helix</keyword>
<evidence type="ECO:0000256" key="6">
    <source>
        <dbReference type="SAM" id="Phobius"/>
    </source>
</evidence>